<evidence type="ECO:0000313" key="2">
    <source>
        <dbReference type="Proteomes" id="UP000002209"/>
    </source>
</evidence>
<dbReference type="STRING" id="379066.GAU_2585"/>
<name>C1AA29_GEMAT</name>
<dbReference type="HOGENOM" id="CLU_1218349_0_0_0"/>
<proteinExistence type="predicted"/>
<dbReference type="AlphaFoldDB" id="C1AA29"/>
<evidence type="ECO:0000313" key="1">
    <source>
        <dbReference type="EMBL" id="BAH39627.1"/>
    </source>
</evidence>
<dbReference type="KEGG" id="gau:GAU_2585"/>
<dbReference type="eggNOG" id="ENOG5033WUH">
    <property type="taxonomic scope" value="Bacteria"/>
</dbReference>
<sequence length="227" mass="24793">MSPLTDGRPHRAAPTADVSLALAGGPLDARLPLALLEAVRAIDTPAAELDAELVHELRNKRLGLSETVLLQIRRYGDAVRGGHRVGYDEVLALARLIGRRPDADLAFREAGRRWARSLVDSVSTVRRTAARGLPALIARPVALRALRRLARRYMDGTLVRQGSTLVLEVISPVSADAAPRAAGCGLYEAAFRESLQLLADADGAVEHVMCRSRGDARCQWRADWRRR</sequence>
<accession>C1AA29</accession>
<organism evidence="1 2">
    <name type="scientific">Gemmatimonas aurantiaca (strain DSM 14586 / JCM 11422 / NBRC 100505 / T-27)</name>
    <dbReference type="NCBI Taxonomy" id="379066"/>
    <lineage>
        <taxon>Bacteria</taxon>
        <taxon>Pseudomonadati</taxon>
        <taxon>Gemmatimonadota</taxon>
        <taxon>Gemmatimonadia</taxon>
        <taxon>Gemmatimonadales</taxon>
        <taxon>Gemmatimonadaceae</taxon>
        <taxon>Gemmatimonas</taxon>
    </lineage>
</organism>
<gene>
    <name evidence="1" type="ordered locus">GAU_2585</name>
</gene>
<dbReference type="EMBL" id="AP009153">
    <property type="protein sequence ID" value="BAH39627.1"/>
    <property type="molecule type" value="Genomic_DNA"/>
</dbReference>
<protein>
    <recommendedName>
        <fullName evidence="3">4-vinyl reductase 4VR domain-containing protein</fullName>
    </recommendedName>
</protein>
<evidence type="ECO:0008006" key="3">
    <source>
        <dbReference type="Google" id="ProtNLM"/>
    </source>
</evidence>
<reference evidence="2" key="1">
    <citation type="submission" date="2006-03" db="EMBL/GenBank/DDBJ databases">
        <title>Complete genome sequence of Gemmatimonas aurantiaca T-27 that represents a novel phylum Gemmatimonadetes.</title>
        <authorList>
            <person name="Takasaki K."/>
            <person name="Ichikawa N."/>
            <person name="Miura H."/>
            <person name="Matsushita S."/>
            <person name="Watanabe Y."/>
            <person name="Oguchi A."/>
            <person name="Ankai A."/>
            <person name="Yashiro I."/>
            <person name="Takahashi M."/>
            <person name="Terui Y."/>
            <person name="Fukui S."/>
            <person name="Yokoyama H."/>
            <person name="Tanikawa S."/>
            <person name="Hanada S."/>
            <person name="Kamagata Y."/>
            <person name="Fujita N."/>
        </authorList>
    </citation>
    <scope>NUCLEOTIDE SEQUENCE [LARGE SCALE GENOMIC DNA]</scope>
    <source>
        <strain evidence="2">T-27 / DSM 14586 / JCM 11422 / NBRC 100505</strain>
    </source>
</reference>
<dbReference type="Proteomes" id="UP000002209">
    <property type="component" value="Chromosome"/>
</dbReference>
<keyword evidence="2" id="KW-1185">Reference proteome</keyword>